<dbReference type="InterPro" id="IPR005828">
    <property type="entry name" value="MFS_sugar_transport-like"/>
</dbReference>
<feature type="transmembrane region" description="Helical" evidence="8">
    <location>
        <begin position="266"/>
        <end position="289"/>
    </location>
</feature>
<protein>
    <submittedName>
        <fullName evidence="10">MFS sugar transporter-like protein</fullName>
    </submittedName>
</protein>
<evidence type="ECO:0000256" key="4">
    <source>
        <dbReference type="ARBA" id="ARBA00022692"/>
    </source>
</evidence>
<feature type="transmembrane region" description="Helical" evidence="8">
    <location>
        <begin position="137"/>
        <end position="156"/>
    </location>
</feature>
<dbReference type="Proteomes" id="UP000250266">
    <property type="component" value="Unassembled WGS sequence"/>
</dbReference>
<dbReference type="PANTHER" id="PTHR48022">
    <property type="entry name" value="PLASTIDIC GLUCOSE TRANSPORTER 4"/>
    <property type="match status" value="1"/>
</dbReference>
<dbReference type="PRINTS" id="PR00171">
    <property type="entry name" value="SUGRTRNSPORT"/>
</dbReference>
<feature type="transmembrane region" description="Helical" evidence="8">
    <location>
        <begin position="101"/>
        <end position="125"/>
    </location>
</feature>
<feature type="transmembrane region" description="Helical" evidence="8">
    <location>
        <begin position="176"/>
        <end position="198"/>
    </location>
</feature>
<comment type="subcellular location">
    <subcellularLocation>
        <location evidence="1">Membrane</location>
        <topology evidence="1">Multi-pass membrane protein</topology>
    </subcellularLocation>
</comment>
<accession>A0A8E2JI36</accession>
<evidence type="ECO:0000256" key="6">
    <source>
        <dbReference type="ARBA" id="ARBA00023136"/>
    </source>
</evidence>
<dbReference type="InterPro" id="IPR050360">
    <property type="entry name" value="MFS_Sugar_Transporters"/>
</dbReference>
<evidence type="ECO:0000256" key="5">
    <source>
        <dbReference type="ARBA" id="ARBA00022989"/>
    </source>
</evidence>
<evidence type="ECO:0000313" key="11">
    <source>
        <dbReference type="Proteomes" id="UP000250266"/>
    </source>
</evidence>
<dbReference type="PROSITE" id="PS50850">
    <property type="entry name" value="MFS"/>
    <property type="match status" value="1"/>
</dbReference>
<dbReference type="InterPro" id="IPR005829">
    <property type="entry name" value="Sugar_transporter_CS"/>
</dbReference>
<dbReference type="PANTHER" id="PTHR48022:SF35">
    <property type="entry name" value="MAJOR FACILITATOR SUPERFAMILY (MFS) PROFILE DOMAIN-CONTAINING PROTEIN"/>
    <property type="match status" value="1"/>
</dbReference>
<keyword evidence="3 7" id="KW-0813">Transport</keyword>
<evidence type="ECO:0000256" key="3">
    <source>
        <dbReference type="ARBA" id="ARBA00022448"/>
    </source>
</evidence>
<name>A0A8E2JI36_9PEZI</name>
<evidence type="ECO:0000259" key="9">
    <source>
        <dbReference type="PROSITE" id="PS50850"/>
    </source>
</evidence>
<dbReference type="FunFam" id="1.20.1250.20:FF:000026">
    <property type="entry name" value="MFS quinate transporter QutD"/>
    <property type="match status" value="1"/>
</dbReference>
<dbReference type="Pfam" id="PF00083">
    <property type="entry name" value="Sugar_tr"/>
    <property type="match status" value="1"/>
</dbReference>
<keyword evidence="10" id="KW-0762">Sugar transport</keyword>
<evidence type="ECO:0000256" key="1">
    <source>
        <dbReference type="ARBA" id="ARBA00004141"/>
    </source>
</evidence>
<keyword evidence="4 8" id="KW-0812">Transmembrane</keyword>
<feature type="domain" description="Major facilitator superfamily (MFS) profile" evidence="9">
    <location>
        <begin position="11"/>
        <end position="466"/>
    </location>
</feature>
<evidence type="ECO:0000313" key="10">
    <source>
        <dbReference type="EMBL" id="OCK83313.1"/>
    </source>
</evidence>
<comment type="similarity">
    <text evidence="2 7">Belongs to the major facilitator superfamily. Sugar transporter (TC 2.A.1.1) family.</text>
</comment>
<dbReference type="InterPro" id="IPR020846">
    <property type="entry name" value="MFS_dom"/>
</dbReference>
<feature type="transmembrane region" description="Helical" evidence="8">
    <location>
        <begin position="301"/>
        <end position="322"/>
    </location>
</feature>
<dbReference type="PROSITE" id="PS00217">
    <property type="entry name" value="SUGAR_TRANSPORT_2"/>
    <property type="match status" value="1"/>
</dbReference>
<keyword evidence="6 8" id="KW-0472">Membrane</keyword>
<dbReference type="PROSITE" id="PS00216">
    <property type="entry name" value="SUGAR_TRANSPORT_1"/>
    <property type="match status" value="1"/>
</dbReference>
<dbReference type="AlphaFoldDB" id="A0A8E2JI36"/>
<proteinExistence type="inferred from homology"/>
<sequence length="528" mass="58042">MVWTTYNTYVICSFAAIGGGLFGFDISSMSGVLGTEAYKNYFGHPASYRQGGITCSMPAGSLIGALASSFIADRLSRRTAIQIASLIWIFGAILQTASNGVALLCVGRVVAGLCVGIASSIVPVYQAEIAPKEIRGRVVSLQQWAITWGILIQYFIQYGASFVDGGAKNPNQGTAAFRIPWAVQMVPAVILFFGMFFLPRSPRWLASKDRWEEAIQVLAHLHGKGDINHPKVLAEYQEIEEALRFEREEAVTSYKALTEPRMFKRVLLGMSIQMWSQLCGMNIMMYYIVYIMEGAGIGNELLTSSIQYIINVALTLPAILYLDKFGRRPALLIGSFGMMSLLFISGGLQASYGMPNPDKTDKSISWVVKGHQSASKGIVACSYLFVATFATTWGPTSWTYPSEIFPSKIRAKAVSLATASNWAWNCALAFAVPPLLWNINWKMYMIFASFNAAAFVHMFLTAPETKGKTLEEMDSVFDSGRPAWKPVPTGSRLDQLQADIEKGNIKVSHPLGKRPIAVQTEVVETKVE</sequence>
<dbReference type="InterPro" id="IPR036259">
    <property type="entry name" value="MFS_trans_sf"/>
</dbReference>
<feature type="transmembrane region" description="Helical" evidence="8">
    <location>
        <begin position="6"/>
        <end position="24"/>
    </location>
</feature>
<dbReference type="CDD" id="cd17356">
    <property type="entry name" value="MFS_HXT"/>
    <property type="match status" value="1"/>
</dbReference>
<dbReference type="SUPFAM" id="SSF103473">
    <property type="entry name" value="MFS general substrate transporter"/>
    <property type="match status" value="1"/>
</dbReference>
<feature type="transmembrane region" description="Helical" evidence="8">
    <location>
        <begin position="79"/>
        <end position="95"/>
    </location>
</feature>
<dbReference type="GO" id="GO:0005351">
    <property type="term" value="F:carbohydrate:proton symporter activity"/>
    <property type="evidence" value="ECO:0007669"/>
    <property type="project" value="TreeGrafter"/>
</dbReference>
<dbReference type="Gene3D" id="1.20.1250.20">
    <property type="entry name" value="MFS general substrate transporter like domains"/>
    <property type="match status" value="1"/>
</dbReference>
<dbReference type="GO" id="GO:0016020">
    <property type="term" value="C:membrane"/>
    <property type="evidence" value="ECO:0007669"/>
    <property type="project" value="UniProtKB-SubCell"/>
</dbReference>
<evidence type="ECO:0000256" key="7">
    <source>
        <dbReference type="RuleBase" id="RU003346"/>
    </source>
</evidence>
<evidence type="ECO:0000256" key="8">
    <source>
        <dbReference type="SAM" id="Phobius"/>
    </source>
</evidence>
<feature type="transmembrane region" description="Helical" evidence="8">
    <location>
        <begin position="329"/>
        <end position="354"/>
    </location>
</feature>
<dbReference type="EMBL" id="KV744864">
    <property type="protein sequence ID" value="OCK83313.1"/>
    <property type="molecule type" value="Genomic_DNA"/>
</dbReference>
<keyword evidence="11" id="KW-1185">Reference proteome</keyword>
<keyword evidence="5 8" id="KW-1133">Transmembrane helix</keyword>
<feature type="transmembrane region" description="Helical" evidence="8">
    <location>
        <begin position="443"/>
        <end position="460"/>
    </location>
</feature>
<dbReference type="NCBIfam" id="TIGR00879">
    <property type="entry name" value="SP"/>
    <property type="match status" value="1"/>
</dbReference>
<evidence type="ECO:0000256" key="2">
    <source>
        <dbReference type="ARBA" id="ARBA00010992"/>
    </source>
</evidence>
<gene>
    <name evidence="10" type="ORF">K432DRAFT_432960</name>
</gene>
<dbReference type="OrthoDB" id="4142200at2759"/>
<reference evidence="10 11" key="1">
    <citation type="journal article" date="2016" name="Nat. Commun.">
        <title>Ectomycorrhizal ecology is imprinted in the genome of the dominant symbiotic fungus Cenococcum geophilum.</title>
        <authorList>
            <consortium name="DOE Joint Genome Institute"/>
            <person name="Peter M."/>
            <person name="Kohler A."/>
            <person name="Ohm R.A."/>
            <person name="Kuo A."/>
            <person name="Krutzmann J."/>
            <person name="Morin E."/>
            <person name="Arend M."/>
            <person name="Barry K.W."/>
            <person name="Binder M."/>
            <person name="Choi C."/>
            <person name="Clum A."/>
            <person name="Copeland A."/>
            <person name="Grisel N."/>
            <person name="Haridas S."/>
            <person name="Kipfer T."/>
            <person name="LaButti K."/>
            <person name="Lindquist E."/>
            <person name="Lipzen A."/>
            <person name="Maire R."/>
            <person name="Meier B."/>
            <person name="Mihaltcheva S."/>
            <person name="Molinier V."/>
            <person name="Murat C."/>
            <person name="Poggeler S."/>
            <person name="Quandt C.A."/>
            <person name="Sperisen C."/>
            <person name="Tritt A."/>
            <person name="Tisserant E."/>
            <person name="Crous P.W."/>
            <person name="Henrissat B."/>
            <person name="Nehls U."/>
            <person name="Egli S."/>
            <person name="Spatafora J.W."/>
            <person name="Grigoriev I.V."/>
            <person name="Martin F.M."/>
        </authorList>
    </citation>
    <scope>NUCLEOTIDE SEQUENCE [LARGE SCALE GENOMIC DNA]</scope>
    <source>
        <strain evidence="10 11">CBS 459.81</strain>
    </source>
</reference>
<dbReference type="InterPro" id="IPR003663">
    <property type="entry name" value="Sugar/inositol_transpt"/>
</dbReference>
<organism evidence="10 11">
    <name type="scientific">Lepidopterella palustris CBS 459.81</name>
    <dbReference type="NCBI Taxonomy" id="1314670"/>
    <lineage>
        <taxon>Eukaryota</taxon>
        <taxon>Fungi</taxon>
        <taxon>Dikarya</taxon>
        <taxon>Ascomycota</taxon>
        <taxon>Pezizomycotina</taxon>
        <taxon>Dothideomycetes</taxon>
        <taxon>Pleosporomycetidae</taxon>
        <taxon>Mytilinidiales</taxon>
        <taxon>Argynnaceae</taxon>
        <taxon>Lepidopterella</taxon>
    </lineage>
</organism>